<evidence type="ECO:0000313" key="3">
    <source>
        <dbReference type="EMBL" id="KAL3692676.1"/>
    </source>
</evidence>
<evidence type="ECO:0000313" key="4">
    <source>
        <dbReference type="Proteomes" id="UP001633002"/>
    </source>
</evidence>
<evidence type="ECO:0000256" key="2">
    <source>
        <dbReference type="SAM" id="Phobius"/>
    </source>
</evidence>
<keyword evidence="2" id="KW-0472">Membrane</keyword>
<feature type="transmembrane region" description="Helical" evidence="2">
    <location>
        <begin position="138"/>
        <end position="158"/>
    </location>
</feature>
<keyword evidence="4" id="KW-1185">Reference proteome</keyword>
<dbReference type="AlphaFoldDB" id="A0ABD3HPC8"/>
<organism evidence="3 4">
    <name type="scientific">Riccia sorocarpa</name>
    <dbReference type="NCBI Taxonomy" id="122646"/>
    <lineage>
        <taxon>Eukaryota</taxon>
        <taxon>Viridiplantae</taxon>
        <taxon>Streptophyta</taxon>
        <taxon>Embryophyta</taxon>
        <taxon>Marchantiophyta</taxon>
        <taxon>Marchantiopsida</taxon>
        <taxon>Marchantiidae</taxon>
        <taxon>Marchantiales</taxon>
        <taxon>Ricciaceae</taxon>
        <taxon>Riccia</taxon>
    </lineage>
</organism>
<feature type="compositionally biased region" description="Basic residues" evidence="1">
    <location>
        <begin position="220"/>
        <end position="229"/>
    </location>
</feature>
<reference evidence="3 4" key="1">
    <citation type="submission" date="2024-09" db="EMBL/GenBank/DDBJ databases">
        <title>Chromosome-scale assembly of Riccia sorocarpa.</title>
        <authorList>
            <person name="Paukszto L."/>
        </authorList>
    </citation>
    <scope>NUCLEOTIDE SEQUENCE [LARGE SCALE GENOMIC DNA]</scope>
    <source>
        <strain evidence="3">LP-2024</strain>
        <tissue evidence="3">Aerial parts of the thallus</tissue>
    </source>
</reference>
<evidence type="ECO:0000256" key="1">
    <source>
        <dbReference type="SAM" id="MobiDB-lite"/>
    </source>
</evidence>
<dbReference type="EMBL" id="JBJQOH010000003">
    <property type="protein sequence ID" value="KAL3692676.1"/>
    <property type="molecule type" value="Genomic_DNA"/>
</dbReference>
<sequence>MLELGLLGLQLEDVFSWHLGGRSKFKIRNSLFSSSPVQLEGEYAAGAGNSYRTLEAFSSNHSWSNVYSEVADNEPSTATDAKVELEDFEFNPFRDTRKGFNQELFRVQKDELKQEILSGDFTPKPTPFTPPVEGSEALQFYVVCVLLFVAFWVGNYLAPDFIFRNTVFRSRTEEEVEEEAQKDRLVQNHQQVDVPSLDSSTAKIKAVDGQSAKVASGFGKARKKHRKSP</sequence>
<keyword evidence="2" id="KW-0812">Transmembrane</keyword>
<gene>
    <name evidence="3" type="ORF">R1sor_006327</name>
</gene>
<feature type="region of interest" description="Disordered" evidence="1">
    <location>
        <begin position="208"/>
        <end position="229"/>
    </location>
</feature>
<proteinExistence type="predicted"/>
<accession>A0ABD3HPC8</accession>
<protein>
    <submittedName>
        <fullName evidence="3">Uncharacterized protein</fullName>
    </submittedName>
</protein>
<keyword evidence="2" id="KW-1133">Transmembrane helix</keyword>
<name>A0ABD3HPC8_9MARC</name>
<dbReference type="Proteomes" id="UP001633002">
    <property type="component" value="Unassembled WGS sequence"/>
</dbReference>
<comment type="caution">
    <text evidence="3">The sequence shown here is derived from an EMBL/GenBank/DDBJ whole genome shotgun (WGS) entry which is preliminary data.</text>
</comment>